<dbReference type="GO" id="GO:0008137">
    <property type="term" value="F:NADH dehydrogenase (ubiquinone) activity"/>
    <property type="evidence" value="ECO:0007669"/>
    <property type="project" value="InterPro"/>
</dbReference>
<dbReference type="Proteomes" id="UP001214530">
    <property type="component" value="Chromosome"/>
</dbReference>
<keyword evidence="5 7" id="KW-0472">Membrane</keyword>
<reference evidence="9" key="1">
    <citation type="submission" date="2023-03" db="EMBL/GenBank/DDBJ databases">
        <title>Andean soil-derived lignocellulolytic bacterial consortium as a source of novel taxa and putative plastic-active enzymes.</title>
        <authorList>
            <person name="Diaz-Garcia L."/>
            <person name="Chuvochina M."/>
            <person name="Feuerriegel G."/>
            <person name="Bunk B."/>
            <person name="Sproer C."/>
            <person name="Streit W.R."/>
            <person name="Rodriguez L.M."/>
            <person name="Overmann J."/>
            <person name="Jimenez D.J."/>
        </authorList>
    </citation>
    <scope>NUCLEOTIDE SEQUENCE</scope>
    <source>
        <strain evidence="9">MAG 3858</strain>
    </source>
</reference>
<feature type="transmembrane region" description="Helical" evidence="7">
    <location>
        <begin position="308"/>
        <end position="327"/>
    </location>
</feature>
<evidence type="ECO:0000313" key="9">
    <source>
        <dbReference type="EMBL" id="WEK21151.1"/>
    </source>
</evidence>
<feature type="transmembrane region" description="Helical" evidence="7">
    <location>
        <begin position="402"/>
        <end position="431"/>
    </location>
</feature>
<comment type="subcellular location">
    <subcellularLocation>
        <location evidence="1">Endomembrane system</location>
        <topology evidence="1">Multi-pass membrane protein</topology>
    </subcellularLocation>
    <subcellularLocation>
        <location evidence="6">Membrane</location>
        <topology evidence="6">Multi-pass membrane protein</topology>
    </subcellularLocation>
</comment>
<dbReference type="NCBIfam" id="TIGR01972">
    <property type="entry name" value="NDH_I_M"/>
    <property type="match status" value="1"/>
</dbReference>
<feature type="transmembrane region" description="Helical" evidence="7">
    <location>
        <begin position="168"/>
        <end position="189"/>
    </location>
</feature>
<dbReference type="GO" id="GO:0016020">
    <property type="term" value="C:membrane"/>
    <property type="evidence" value="ECO:0007669"/>
    <property type="project" value="UniProtKB-SubCell"/>
</dbReference>
<dbReference type="EC" id="1.6.5.9" evidence="9"/>
<accession>A0AAJ6B949</accession>
<evidence type="ECO:0000256" key="2">
    <source>
        <dbReference type="ARBA" id="ARBA00009025"/>
    </source>
</evidence>
<evidence type="ECO:0000256" key="3">
    <source>
        <dbReference type="ARBA" id="ARBA00022692"/>
    </source>
</evidence>
<name>A0AAJ6B949_9SPHI</name>
<dbReference type="NCBIfam" id="NF004498">
    <property type="entry name" value="PRK05846.1-1"/>
    <property type="match status" value="1"/>
</dbReference>
<dbReference type="InterPro" id="IPR003918">
    <property type="entry name" value="NADH_UbQ_OxRdtase"/>
</dbReference>
<dbReference type="PRINTS" id="PR01437">
    <property type="entry name" value="NUOXDRDTASE4"/>
</dbReference>
<evidence type="ECO:0000256" key="6">
    <source>
        <dbReference type="RuleBase" id="RU000320"/>
    </source>
</evidence>
<comment type="similarity">
    <text evidence="2">Belongs to the complex I subunit 4 family.</text>
</comment>
<dbReference type="InterPro" id="IPR001750">
    <property type="entry name" value="ND/Mrp_TM"/>
</dbReference>
<keyword evidence="4 7" id="KW-1133">Transmembrane helix</keyword>
<dbReference type="GO" id="GO:0012505">
    <property type="term" value="C:endomembrane system"/>
    <property type="evidence" value="ECO:0007669"/>
    <property type="project" value="UniProtKB-SubCell"/>
</dbReference>
<evidence type="ECO:0000256" key="7">
    <source>
        <dbReference type="SAM" id="Phobius"/>
    </source>
</evidence>
<feature type="transmembrane region" description="Helical" evidence="7">
    <location>
        <begin position="6"/>
        <end position="23"/>
    </location>
</feature>
<feature type="transmembrane region" description="Helical" evidence="7">
    <location>
        <begin position="70"/>
        <end position="102"/>
    </location>
</feature>
<dbReference type="GO" id="GO:0050136">
    <property type="term" value="F:NADH dehydrogenase (quinone) (non-electrogenic) activity"/>
    <property type="evidence" value="ECO:0007669"/>
    <property type="project" value="UniProtKB-EC"/>
</dbReference>
<feature type="domain" description="NADH:quinone oxidoreductase/Mrp antiporter transmembrane" evidence="8">
    <location>
        <begin position="132"/>
        <end position="422"/>
    </location>
</feature>
<feature type="transmembrane region" description="Helical" evidence="7">
    <location>
        <begin position="215"/>
        <end position="238"/>
    </location>
</feature>
<organism evidence="9 10">
    <name type="scientific">Candidatus Pedobacter colombiensis</name>
    <dbReference type="NCBI Taxonomy" id="3121371"/>
    <lineage>
        <taxon>Bacteria</taxon>
        <taxon>Pseudomonadati</taxon>
        <taxon>Bacteroidota</taxon>
        <taxon>Sphingobacteriia</taxon>
        <taxon>Sphingobacteriales</taxon>
        <taxon>Sphingobacteriaceae</taxon>
        <taxon>Pedobacter</taxon>
    </lineage>
</organism>
<keyword evidence="3 6" id="KW-0812">Transmembrane</keyword>
<evidence type="ECO:0000256" key="5">
    <source>
        <dbReference type="ARBA" id="ARBA00023136"/>
    </source>
</evidence>
<dbReference type="Pfam" id="PF00361">
    <property type="entry name" value="Proton_antipo_M"/>
    <property type="match status" value="1"/>
</dbReference>
<dbReference type="PANTHER" id="PTHR43507">
    <property type="entry name" value="NADH-UBIQUINONE OXIDOREDUCTASE CHAIN 4"/>
    <property type="match status" value="1"/>
</dbReference>
<protein>
    <submittedName>
        <fullName evidence="9">NADH-quinone oxidoreductase subunit M</fullName>
        <ecNumber evidence="9">1.6.5.9</ecNumber>
    </submittedName>
</protein>
<dbReference type="EMBL" id="CP119313">
    <property type="protein sequence ID" value="WEK21151.1"/>
    <property type="molecule type" value="Genomic_DNA"/>
</dbReference>
<dbReference type="InterPro" id="IPR010227">
    <property type="entry name" value="NADH_Q_OxRdtase_chainM/4"/>
</dbReference>
<proteinExistence type="inferred from homology"/>
<keyword evidence="9" id="KW-0560">Oxidoreductase</keyword>
<feature type="transmembrane region" description="Helical" evidence="7">
    <location>
        <begin position="339"/>
        <end position="356"/>
    </location>
</feature>
<feature type="transmembrane region" description="Helical" evidence="7">
    <location>
        <begin position="250"/>
        <end position="270"/>
    </location>
</feature>
<feature type="transmembrane region" description="Helical" evidence="7">
    <location>
        <begin position="282"/>
        <end position="301"/>
    </location>
</feature>
<feature type="transmembrane region" description="Helical" evidence="7">
    <location>
        <begin position="377"/>
        <end position="396"/>
    </location>
</feature>
<dbReference type="GO" id="GO:0015990">
    <property type="term" value="P:electron transport coupled proton transport"/>
    <property type="evidence" value="ECO:0007669"/>
    <property type="project" value="TreeGrafter"/>
</dbReference>
<evidence type="ECO:0000256" key="4">
    <source>
        <dbReference type="ARBA" id="ARBA00022989"/>
    </source>
</evidence>
<feature type="transmembrane region" description="Helical" evidence="7">
    <location>
        <begin position="114"/>
        <end position="133"/>
    </location>
</feature>
<feature type="transmembrane region" description="Helical" evidence="7">
    <location>
        <begin position="30"/>
        <end position="50"/>
    </location>
</feature>
<sequence length="514" mass="57485">MILIYLIGILIGGGILSFLLGLWNKHFPRWIALCTVTGCFITLVSFWVHHYTEINVSASSDWLVDYQRDWIPAFGISFHLAIDGLSLLLLVLTLFIGILAVLCSWNEVKERVSFYYFNLLWILAGISGVFLAVDLFLFYFFWELMLIPMYFLIGIWGSEKREYAAYKFFIFTQASGLLMLLAILGLYFIHGRNTGIYTFNYFQLLGTSIPPNTGFWLMLGFMIAFVVKLPIVPFHSWLPDAHSEAPTAGSLILAALLLKTGAYGMLRFVLPLFPEAARELAPWAMLLGVIGIIYGAILSYAQTDLKRLVAYTSISHMGFVMLGIFAFNELALQGVVMQLVTHAISTGALFIMAGMLKERLHTRDLNQMGGLWSQMPQMGAVSILLAMASLGLPGLGNFVAEFLILLGAFKANLLLTIIATIGLIFSAIYALRIVQKIFFGPAKTTDPIHDFSWRETLIMASLAFSLIWLGLYPQPIINTAKPIVNKLEKLFPAPPITSTTYRSVIIKKEEHNVK</sequence>
<dbReference type="GO" id="GO:0048039">
    <property type="term" value="F:ubiquinone binding"/>
    <property type="evidence" value="ECO:0007669"/>
    <property type="project" value="TreeGrafter"/>
</dbReference>
<dbReference type="GO" id="GO:0042773">
    <property type="term" value="P:ATP synthesis coupled electron transport"/>
    <property type="evidence" value="ECO:0007669"/>
    <property type="project" value="InterPro"/>
</dbReference>
<feature type="transmembrane region" description="Helical" evidence="7">
    <location>
        <begin position="451"/>
        <end position="471"/>
    </location>
</feature>
<evidence type="ECO:0000313" key="10">
    <source>
        <dbReference type="Proteomes" id="UP001214530"/>
    </source>
</evidence>
<evidence type="ECO:0000256" key="1">
    <source>
        <dbReference type="ARBA" id="ARBA00004127"/>
    </source>
</evidence>
<evidence type="ECO:0000259" key="8">
    <source>
        <dbReference type="Pfam" id="PF00361"/>
    </source>
</evidence>
<dbReference type="AlphaFoldDB" id="A0AAJ6B949"/>
<dbReference type="PANTHER" id="PTHR43507:SF1">
    <property type="entry name" value="NADH-UBIQUINONE OXIDOREDUCTASE CHAIN 4"/>
    <property type="match status" value="1"/>
</dbReference>
<gene>
    <name evidence="9" type="primary">nuoM</name>
    <name evidence="9" type="ORF">P0Y49_08360</name>
</gene>